<evidence type="ECO:0000313" key="9">
    <source>
        <dbReference type="EMBL" id="AIC95702.1"/>
    </source>
</evidence>
<keyword evidence="7" id="KW-0501">Molybdenum cofactor biosynthesis</keyword>
<evidence type="ECO:0000256" key="6">
    <source>
        <dbReference type="ARBA" id="ARBA00023134"/>
    </source>
</evidence>
<dbReference type="EMBL" id="CP003923">
    <property type="protein sequence ID" value="AIC95702.1"/>
    <property type="molecule type" value="Genomic_DNA"/>
</dbReference>
<evidence type="ECO:0000256" key="3">
    <source>
        <dbReference type="ARBA" id="ARBA00022723"/>
    </source>
</evidence>
<protein>
    <submittedName>
        <fullName evidence="9">Molybdopterin-guanine dinucleotide biosynthesis protein A</fullName>
    </submittedName>
</protein>
<dbReference type="GO" id="GO:0006777">
    <property type="term" value="P:Mo-molybdopterin cofactor biosynthetic process"/>
    <property type="evidence" value="ECO:0007669"/>
    <property type="project" value="UniProtKB-KW"/>
</dbReference>
<evidence type="ECO:0000256" key="4">
    <source>
        <dbReference type="ARBA" id="ARBA00022741"/>
    </source>
</evidence>
<dbReference type="Proteomes" id="UP000027142">
    <property type="component" value="Chromosome"/>
</dbReference>
<dbReference type="GO" id="GO:0046872">
    <property type="term" value="F:metal ion binding"/>
    <property type="evidence" value="ECO:0007669"/>
    <property type="project" value="UniProtKB-KW"/>
</dbReference>
<keyword evidence="2" id="KW-0808">Transferase</keyword>
<proteinExistence type="predicted"/>
<keyword evidence="1" id="KW-0963">Cytoplasm</keyword>
<dbReference type="PANTHER" id="PTHR19136">
    <property type="entry name" value="MOLYBDENUM COFACTOR GUANYLYLTRANSFERASE"/>
    <property type="match status" value="1"/>
</dbReference>
<dbReference type="CDD" id="cd02503">
    <property type="entry name" value="MobA"/>
    <property type="match status" value="1"/>
</dbReference>
<dbReference type="SUPFAM" id="SSF53448">
    <property type="entry name" value="Nucleotide-diphospho-sugar transferases"/>
    <property type="match status" value="1"/>
</dbReference>
<keyword evidence="3" id="KW-0479">Metal-binding</keyword>
<keyword evidence="5" id="KW-0460">Magnesium</keyword>
<dbReference type="InterPro" id="IPR029044">
    <property type="entry name" value="Nucleotide-diphossugar_trans"/>
</dbReference>
<dbReference type="GO" id="GO:0016779">
    <property type="term" value="F:nucleotidyltransferase activity"/>
    <property type="evidence" value="ECO:0007669"/>
    <property type="project" value="UniProtKB-ARBA"/>
</dbReference>
<name>A0A060LZV9_9BACI</name>
<organism evidence="9 10">
    <name type="scientific">Shouchella lehensis G1</name>
    <dbReference type="NCBI Taxonomy" id="1246626"/>
    <lineage>
        <taxon>Bacteria</taxon>
        <taxon>Bacillati</taxon>
        <taxon>Bacillota</taxon>
        <taxon>Bacilli</taxon>
        <taxon>Bacillales</taxon>
        <taxon>Bacillaceae</taxon>
        <taxon>Shouchella</taxon>
    </lineage>
</organism>
<feature type="domain" description="MobA-like NTP transferase" evidence="8">
    <location>
        <begin position="5"/>
        <end position="163"/>
    </location>
</feature>
<dbReference type="InterPro" id="IPR013482">
    <property type="entry name" value="Molybde_CF_guanTrfase"/>
</dbReference>
<evidence type="ECO:0000256" key="2">
    <source>
        <dbReference type="ARBA" id="ARBA00022679"/>
    </source>
</evidence>
<keyword evidence="4" id="KW-0547">Nucleotide-binding</keyword>
<dbReference type="OrthoDB" id="9788394at2"/>
<evidence type="ECO:0000313" key="10">
    <source>
        <dbReference type="Proteomes" id="UP000027142"/>
    </source>
</evidence>
<evidence type="ECO:0000256" key="1">
    <source>
        <dbReference type="ARBA" id="ARBA00022490"/>
    </source>
</evidence>
<dbReference type="STRING" id="1246626.BleG1_3138"/>
<dbReference type="PANTHER" id="PTHR19136:SF81">
    <property type="entry name" value="MOLYBDENUM COFACTOR GUANYLYLTRANSFERASE"/>
    <property type="match status" value="1"/>
</dbReference>
<sequence length="188" mass="21226">MTGAGLILAGGQSKRYGKQKLFENYHNQPLVNQSIQAFKQANMPYFIVTNDELANGFECEGPIIVEQTAHLGPLSALCTGLEQIQSLGYSYGHVLAGDLPFIEASFILAMKRYAETFPEPTILLPVQNEREQPLHAIYRLACLPTIQALLPEQTSMRALYKAQHTKRLSFPNDVRFFKNINRPTDWRD</sequence>
<dbReference type="RefSeq" id="WP_038482904.1">
    <property type="nucleotide sequence ID" value="NZ_CP003923.1"/>
</dbReference>
<dbReference type="InterPro" id="IPR025877">
    <property type="entry name" value="MobA-like_NTP_Trfase"/>
</dbReference>
<accession>A0A060LZV9</accession>
<evidence type="ECO:0000259" key="8">
    <source>
        <dbReference type="Pfam" id="PF12804"/>
    </source>
</evidence>
<keyword evidence="10" id="KW-1185">Reference proteome</keyword>
<dbReference type="HOGENOM" id="CLU_055597_2_0_9"/>
<evidence type="ECO:0000256" key="5">
    <source>
        <dbReference type="ARBA" id="ARBA00022842"/>
    </source>
</evidence>
<evidence type="ECO:0000256" key="7">
    <source>
        <dbReference type="ARBA" id="ARBA00023150"/>
    </source>
</evidence>
<gene>
    <name evidence="9" type="ORF">BleG1_3138</name>
</gene>
<dbReference type="PATRIC" id="fig|1246626.3.peg.3132"/>
<dbReference type="KEGG" id="ble:BleG1_3138"/>
<dbReference type="eggNOG" id="COG0746">
    <property type="taxonomic scope" value="Bacteria"/>
</dbReference>
<dbReference type="Gene3D" id="3.90.550.10">
    <property type="entry name" value="Spore Coat Polysaccharide Biosynthesis Protein SpsA, Chain A"/>
    <property type="match status" value="1"/>
</dbReference>
<dbReference type="Pfam" id="PF12804">
    <property type="entry name" value="NTP_transf_3"/>
    <property type="match status" value="1"/>
</dbReference>
<reference evidence="9 10" key="1">
    <citation type="journal article" date="2014" name="Gene">
        <title>A comparative genomic analysis of the alkalitolerant soil bacterium Bacillus lehensis G1.</title>
        <authorList>
            <person name="Noor Y.M."/>
            <person name="Samsulrizal N.H."/>
            <person name="Jema'on N.A."/>
            <person name="Low K.O."/>
            <person name="Ramli A.N."/>
            <person name="Alias N.I."/>
            <person name="Damis S.I."/>
            <person name="Fuzi S.F."/>
            <person name="Isa M.N."/>
            <person name="Murad A.M."/>
            <person name="Raih M.F."/>
            <person name="Bakar F.D."/>
            <person name="Najimudin N."/>
            <person name="Mahadi N.M."/>
            <person name="Illias R.M."/>
        </authorList>
    </citation>
    <scope>NUCLEOTIDE SEQUENCE [LARGE SCALE GENOMIC DNA]</scope>
    <source>
        <strain evidence="9 10">G1</strain>
    </source>
</reference>
<dbReference type="AlphaFoldDB" id="A0A060LZV9"/>
<dbReference type="GO" id="GO:0005525">
    <property type="term" value="F:GTP binding"/>
    <property type="evidence" value="ECO:0007669"/>
    <property type="project" value="UniProtKB-KW"/>
</dbReference>
<keyword evidence="6" id="KW-0342">GTP-binding</keyword>